<reference evidence="4" key="1">
    <citation type="journal article" date="2019" name="Int. J. Syst. Evol. Microbiol.">
        <title>The Global Catalogue of Microorganisms (GCM) 10K type strain sequencing project: providing services to taxonomists for standard genome sequencing and annotation.</title>
        <authorList>
            <consortium name="The Broad Institute Genomics Platform"/>
            <consortium name="The Broad Institute Genome Sequencing Center for Infectious Disease"/>
            <person name="Wu L."/>
            <person name="Ma J."/>
        </authorList>
    </citation>
    <scope>NUCLEOTIDE SEQUENCE [LARGE SCALE GENOMIC DNA]</scope>
    <source>
        <strain evidence="4">CGMCC 4.7132</strain>
    </source>
</reference>
<feature type="transmembrane region" description="Helical" evidence="2">
    <location>
        <begin position="165"/>
        <end position="183"/>
    </location>
</feature>
<evidence type="ECO:0000313" key="4">
    <source>
        <dbReference type="Proteomes" id="UP001596004"/>
    </source>
</evidence>
<evidence type="ECO:0000313" key="3">
    <source>
        <dbReference type="EMBL" id="MFC4530000.1"/>
    </source>
</evidence>
<keyword evidence="2" id="KW-0812">Transmembrane</keyword>
<accession>A0ABV9CA96</accession>
<sequence>MDGDGHPRSHDEDPLPHVDPLDIEGSGRPGRPGGDVLSDAWTPGHEPALAQGDGTGGAGGSDGSDGSDDSPDLVRADHERAEQFRWSDGREGTDGREGYESLEEFDYLYRREDHEASHDHERPEGQARSDDDDWATDGGGERGFLGSGWTGDHDAEEKGSKNKQLIFAMAAIVVLAVAGGWIVSTSAGSTPQAECSRPGNCASVERPDPGLTAGPSLDAPTAGPSAEPGETTAPGETPTPTASKVREPRQPSPRPTPTRTRVHSPRPSPGPSSRPQRSQDPRIEDEPEPSPTPPPTTQAPPPPPPAPSPTETGNGGLLDWIF</sequence>
<feature type="compositionally biased region" description="Gly residues" evidence="1">
    <location>
        <begin position="53"/>
        <end position="63"/>
    </location>
</feature>
<keyword evidence="2" id="KW-1133">Transmembrane helix</keyword>
<feature type="compositionally biased region" description="Low complexity" evidence="1">
    <location>
        <begin position="226"/>
        <end position="242"/>
    </location>
</feature>
<dbReference type="EMBL" id="JBHSFP010000002">
    <property type="protein sequence ID" value="MFC4530000.1"/>
    <property type="molecule type" value="Genomic_DNA"/>
</dbReference>
<feature type="compositionally biased region" description="Basic and acidic residues" evidence="1">
    <location>
        <begin position="1"/>
        <end position="20"/>
    </location>
</feature>
<organism evidence="3 4">
    <name type="scientific">Sphaerisporangium dianthi</name>
    <dbReference type="NCBI Taxonomy" id="1436120"/>
    <lineage>
        <taxon>Bacteria</taxon>
        <taxon>Bacillati</taxon>
        <taxon>Actinomycetota</taxon>
        <taxon>Actinomycetes</taxon>
        <taxon>Streptosporangiales</taxon>
        <taxon>Streptosporangiaceae</taxon>
        <taxon>Sphaerisporangium</taxon>
    </lineage>
</organism>
<comment type="caution">
    <text evidence="3">The sequence shown here is derived from an EMBL/GenBank/DDBJ whole genome shotgun (WGS) entry which is preliminary data.</text>
</comment>
<feature type="compositionally biased region" description="Pro residues" evidence="1">
    <location>
        <begin position="289"/>
        <end position="308"/>
    </location>
</feature>
<feature type="region of interest" description="Disordered" evidence="1">
    <location>
        <begin position="186"/>
        <end position="322"/>
    </location>
</feature>
<protein>
    <submittedName>
        <fullName evidence="3">Uncharacterized protein</fullName>
    </submittedName>
</protein>
<keyword evidence="2" id="KW-0472">Membrane</keyword>
<evidence type="ECO:0000256" key="1">
    <source>
        <dbReference type="SAM" id="MobiDB-lite"/>
    </source>
</evidence>
<feature type="compositionally biased region" description="Basic and acidic residues" evidence="1">
    <location>
        <begin position="107"/>
        <end position="129"/>
    </location>
</feature>
<gene>
    <name evidence="3" type="ORF">ACFO60_04420</name>
</gene>
<evidence type="ECO:0000256" key="2">
    <source>
        <dbReference type="SAM" id="Phobius"/>
    </source>
</evidence>
<feature type="compositionally biased region" description="Basic and acidic residues" evidence="1">
    <location>
        <begin position="72"/>
        <end position="99"/>
    </location>
</feature>
<feature type="compositionally biased region" description="Gly residues" evidence="1">
    <location>
        <begin position="137"/>
        <end position="149"/>
    </location>
</feature>
<proteinExistence type="predicted"/>
<dbReference type="RefSeq" id="WP_380837213.1">
    <property type="nucleotide sequence ID" value="NZ_JBHSFP010000002.1"/>
</dbReference>
<feature type="region of interest" description="Disordered" evidence="1">
    <location>
        <begin position="1"/>
        <end position="158"/>
    </location>
</feature>
<keyword evidence="4" id="KW-1185">Reference proteome</keyword>
<name>A0ABV9CA96_9ACTN</name>
<dbReference type="Proteomes" id="UP001596004">
    <property type="component" value="Unassembled WGS sequence"/>
</dbReference>